<feature type="region of interest" description="Disordered" evidence="1">
    <location>
        <begin position="76"/>
        <end position="157"/>
    </location>
</feature>
<proteinExistence type="predicted"/>
<feature type="compositionally biased region" description="Acidic residues" evidence="1">
    <location>
        <begin position="136"/>
        <end position="145"/>
    </location>
</feature>
<feature type="region of interest" description="Disordered" evidence="1">
    <location>
        <begin position="345"/>
        <end position="392"/>
    </location>
</feature>
<evidence type="ECO:0000256" key="1">
    <source>
        <dbReference type="SAM" id="MobiDB-lite"/>
    </source>
</evidence>
<sequence length="425" mass="46906">MIVYTPQLTQLYFATCTCPCRMQLRKGSPDHEFKTLTLRELYNYVLKCIATRPVDLLPAVVTDCISYPSLEVVEQQDGFDDGSSSARRSTRRPTVMAPDDGLLPIPSLIQSTKPTVLRKTSSSFLSTSDSEPIQEGNEEDEEVEADNPCPRPEPADIHCAPILVDQSLQQPPLPLNPALRNESEDNNLTKHTRHVSFIDTKPTRTRMFKRSVSVGDTENDVSGPSLLPLRSPAPLKQLSTLTESSMGEGGAGISGSTPVMAPPKKRARLGGYLHPRDMRRLVTPFSSSNEPELIVRRHVMLLNFDPLRAIVLRDRLLVLVPDGADSILGSLAKRVRGGLAEVEDSVFGSEHSSSEQQQTSSETGTPKGSNQKLNNPDDDVPNETSGAGDRPVLARVLPIERCKQEAKFSDPLDERRSIQMRRFEC</sequence>
<gene>
    <name evidence="2" type="ORF">GOCE00092_LOCUS14154</name>
</gene>
<feature type="compositionally biased region" description="Polar residues" evidence="1">
    <location>
        <begin position="108"/>
        <end position="120"/>
    </location>
</feature>
<dbReference type="Gene3D" id="2.40.128.330">
    <property type="match status" value="1"/>
</dbReference>
<name>A0A7S1V206_9STRA</name>
<dbReference type="AlphaFoldDB" id="A0A7S1V206"/>
<feature type="compositionally biased region" description="Low complexity" evidence="1">
    <location>
        <begin position="121"/>
        <end position="130"/>
    </location>
</feature>
<protein>
    <submittedName>
        <fullName evidence="2">Uncharacterized protein</fullName>
    </submittedName>
</protein>
<feature type="compositionally biased region" description="Low complexity" evidence="1">
    <location>
        <begin position="348"/>
        <end position="365"/>
    </location>
</feature>
<feature type="region of interest" description="Disordered" evidence="1">
    <location>
        <begin position="406"/>
        <end position="425"/>
    </location>
</feature>
<organism evidence="2">
    <name type="scientific">Grammatophora oceanica</name>
    <dbReference type="NCBI Taxonomy" id="210454"/>
    <lineage>
        <taxon>Eukaryota</taxon>
        <taxon>Sar</taxon>
        <taxon>Stramenopiles</taxon>
        <taxon>Ochrophyta</taxon>
        <taxon>Bacillariophyta</taxon>
        <taxon>Fragilariophyceae</taxon>
        <taxon>Fragilariophycidae</taxon>
        <taxon>Rhabdonematales</taxon>
        <taxon>Grammatophoraceae</taxon>
        <taxon>Grammatophora</taxon>
    </lineage>
</organism>
<reference evidence="2" key="1">
    <citation type="submission" date="2021-01" db="EMBL/GenBank/DDBJ databases">
        <authorList>
            <person name="Corre E."/>
            <person name="Pelletier E."/>
            <person name="Niang G."/>
            <person name="Scheremetjew M."/>
            <person name="Finn R."/>
            <person name="Kale V."/>
            <person name="Holt S."/>
            <person name="Cochrane G."/>
            <person name="Meng A."/>
            <person name="Brown T."/>
            <person name="Cohen L."/>
        </authorList>
    </citation>
    <scope>NUCLEOTIDE SEQUENCE</scope>
    <source>
        <strain evidence="2">CCMP 410</strain>
    </source>
</reference>
<accession>A0A7S1V206</accession>
<dbReference type="EMBL" id="HBGK01027362">
    <property type="protein sequence ID" value="CAD9285378.1"/>
    <property type="molecule type" value="Transcribed_RNA"/>
</dbReference>
<feature type="region of interest" description="Disordered" evidence="1">
    <location>
        <begin position="244"/>
        <end position="263"/>
    </location>
</feature>
<evidence type="ECO:0000313" key="2">
    <source>
        <dbReference type="EMBL" id="CAD9285378.1"/>
    </source>
</evidence>